<dbReference type="EMBL" id="BSNI01000002">
    <property type="protein sequence ID" value="GLQ16433.1"/>
    <property type="molecule type" value="Genomic_DNA"/>
</dbReference>
<evidence type="ECO:0000256" key="1">
    <source>
        <dbReference type="SAM" id="MobiDB-lite"/>
    </source>
</evidence>
<dbReference type="Proteomes" id="UP001161405">
    <property type="component" value="Unassembled WGS sequence"/>
</dbReference>
<sequence length="47" mass="5228">MHRSECGCQKTDIFLKTAVDSEMAQPYNPPALRETGSQDNDNKALTD</sequence>
<proteinExistence type="predicted"/>
<gene>
    <name evidence="2" type="ORF">GCM10007879_06820</name>
</gene>
<keyword evidence="3" id="KW-1185">Reference proteome</keyword>
<evidence type="ECO:0000313" key="3">
    <source>
        <dbReference type="Proteomes" id="UP001161405"/>
    </source>
</evidence>
<reference evidence="2" key="2">
    <citation type="submission" date="2023-01" db="EMBL/GenBank/DDBJ databases">
        <title>Draft genome sequence of Maritalea porphyrae strain NBRC 107169.</title>
        <authorList>
            <person name="Sun Q."/>
            <person name="Mori K."/>
        </authorList>
    </citation>
    <scope>NUCLEOTIDE SEQUENCE</scope>
    <source>
        <strain evidence="2">NBRC 107169</strain>
    </source>
</reference>
<accession>A0ABQ5UPA5</accession>
<evidence type="ECO:0000313" key="2">
    <source>
        <dbReference type="EMBL" id="GLQ16433.1"/>
    </source>
</evidence>
<organism evidence="2 3">
    <name type="scientific">Maritalea porphyrae</name>
    <dbReference type="NCBI Taxonomy" id="880732"/>
    <lineage>
        <taxon>Bacteria</taxon>
        <taxon>Pseudomonadati</taxon>
        <taxon>Pseudomonadota</taxon>
        <taxon>Alphaproteobacteria</taxon>
        <taxon>Hyphomicrobiales</taxon>
        <taxon>Devosiaceae</taxon>
        <taxon>Maritalea</taxon>
    </lineage>
</organism>
<protein>
    <submittedName>
        <fullName evidence="2">Uncharacterized protein</fullName>
    </submittedName>
</protein>
<comment type="caution">
    <text evidence="2">The sequence shown here is derived from an EMBL/GenBank/DDBJ whole genome shotgun (WGS) entry which is preliminary data.</text>
</comment>
<reference evidence="2" key="1">
    <citation type="journal article" date="2014" name="Int. J. Syst. Evol. Microbiol.">
        <title>Complete genome of a new Firmicutes species belonging to the dominant human colonic microbiota ('Ruminococcus bicirculans') reveals two chromosomes and a selective capacity to utilize plant glucans.</title>
        <authorList>
            <consortium name="NISC Comparative Sequencing Program"/>
            <person name="Wegmann U."/>
            <person name="Louis P."/>
            <person name="Goesmann A."/>
            <person name="Henrissat B."/>
            <person name="Duncan S.H."/>
            <person name="Flint H.J."/>
        </authorList>
    </citation>
    <scope>NUCLEOTIDE SEQUENCE</scope>
    <source>
        <strain evidence="2">NBRC 107169</strain>
    </source>
</reference>
<name>A0ABQ5UPA5_9HYPH</name>
<feature type="region of interest" description="Disordered" evidence="1">
    <location>
        <begin position="25"/>
        <end position="47"/>
    </location>
</feature>